<accession>A0AAN6Y924</accession>
<dbReference type="InterPro" id="IPR010730">
    <property type="entry name" value="HET"/>
</dbReference>
<dbReference type="EMBL" id="MU858130">
    <property type="protein sequence ID" value="KAK4212327.1"/>
    <property type="molecule type" value="Genomic_DNA"/>
</dbReference>
<dbReference type="PROSITE" id="PS00108">
    <property type="entry name" value="PROTEIN_KINASE_ST"/>
    <property type="match status" value="1"/>
</dbReference>
<dbReference type="GO" id="GO:0004672">
    <property type="term" value="F:protein kinase activity"/>
    <property type="evidence" value="ECO:0007669"/>
    <property type="project" value="InterPro"/>
</dbReference>
<reference evidence="3" key="2">
    <citation type="submission" date="2023-05" db="EMBL/GenBank/DDBJ databases">
        <authorList>
            <consortium name="Lawrence Berkeley National Laboratory"/>
            <person name="Steindorff A."/>
            <person name="Hensen N."/>
            <person name="Bonometti L."/>
            <person name="Westerberg I."/>
            <person name="Brannstrom I.O."/>
            <person name="Guillou S."/>
            <person name="Cros-Aarteil S."/>
            <person name="Calhoun S."/>
            <person name="Haridas S."/>
            <person name="Kuo A."/>
            <person name="Mondo S."/>
            <person name="Pangilinan J."/>
            <person name="Riley R."/>
            <person name="Labutti K."/>
            <person name="Andreopoulos B."/>
            <person name="Lipzen A."/>
            <person name="Chen C."/>
            <person name="Yanf M."/>
            <person name="Daum C."/>
            <person name="Ng V."/>
            <person name="Clum A."/>
            <person name="Ohm R."/>
            <person name="Martin F."/>
            <person name="Silar P."/>
            <person name="Natvig D."/>
            <person name="Lalanne C."/>
            <person name="Gautier V."/>
            <person name="Ament-Velasquez S.L."/>
            <person name="Kruys A."/>
            <person name="Hutchinson M.I."/>
            <person name="Powell A.J."/>
            <person name="Barry K."/>
            <person name="Miller A.N."/>
            <person name="Grigoriev I.V."/>
            <person name="Debuchy R."/>
            <person name="Gladieux P."/>
            <person name="Thoren M.H."/>
            <person name="Johannesson H."/>
        </authorList>
    </citation>
    <scope>NUCLEOTIDE SEQUENCE</scope>
    <source>
        <strain evidence="3">PSN293</strain>
    </source>
</reference>
<dbReference type="PANTHER" id="PTHR33112">
    <property type="entry name" value="DOMAIN PROTEIN, PUTATIVE-RELATED"/>
    <property type="match status" value="1"/>
</dbReference>
<dbReference type="InterPro" id="IPR008271">
    <property type="entry name" value="Ser/Thr_kinase_AS"/>
</dbReference>
<dbReference type="Pfam" id="PF06985">
    <property type="entry name" value="HET"/>
    <property type="match status" value="1"/>
</dbReference>
<feature type="region of interest" description="Disordered" evidence="1">
    <location>
        <begin position="711"/>
        <end position="794"/>
    </location>
</feature>
<dbReference type="PROSITE" id="PS50011">
    <property type="entry name" value="PROTEIN_KINASE_DOM"/>
    <property type="match status" value="1"/>
</dbReference>
<feature type="compositionally biased region" description="Polar residues" evidence="1">
    <location>
        <begin position="872"/>
        <end position="882"/>
    </location>
</feature>
<dbReference type="Gene3D" id="1.10.510.10">
    <property type="entry name" value="Transferase(Phosphotransferase) domain 1"/>
    <property type="match status" value="1"/>
</dbReference>
<reference evidence="3" key="1">
    <citation type="journal article" date="2023" name="Mol. Phylogenet. Evol.">
        <title>Genome-scale phylogeny and comparative genomics of the fungal order Sordariales.</title>
        <authorList>
            <person name="Hensen N."/>
            <person name="Bonometti L."/>
            <person name="Westerberg I."/>
            <person name="Brannstrom I.O."/>
            <person name="Guillou S."/>
            <person name="Cros-Aarteil S."/>
            <person name="Calhoun S."/>
            <person name="Haridas S."/>
            <person name="Kuo A."/>
            <person name="Mondo S."/>
            <person name="Pangilinan J."/>
            <person name="Riley R."/>
            <person name="LaButti K."/>
            <person name="Andreopoulos B."/>
            <person name="Lipzen A."/>
            <person name="Chen C."/>
            <person name="Yan M."/>
            <person name="Daum C."/>
            <person name="Ng V."/>
            <person name="Clum A."/>
            <person name="Steindorff A."/>
            <person name="Ohm R.A."/>
            <person name="Martin F."/>
            <person name="Silar P."/>
            <person name="Natvig D.O."/>
            <person name="Lalanne C."/>
            <person name="Gautier V."/>
            <person name="Ament-Velasquez S.L."/>
            <person name="Kruys A."/>
            <person name="Hutchinson M.I."/>
            <person name="Powell A.J."/>
            <person name="Barry K."/>
            <person name="Miller A.N."/>
            <person name="Grigoriev I.V."/>
            <person name="Debuchy R."/>
            <person name="Gladieux P."/>
            <person name="Hiltunen Thoren M."/>
            <person name="Johannesson H."/>
        </authorList>
    </citation>
    <scope>NUCLEOTIDE SEQUENCE</scope>
    <source>
        <strain evidence="3">PSN293</strain>
    </source>
</reference>
<evidence type="ECO:0000313" key="4">
    <source>
        <dbReference type="Proteomes" id="UP001301769"/>
    </source>
</evidence>
<comment type="caution">
    <text evidence="3">The sequence shown here is derived from an EMBL/GenBank/DDBJ whole genome shotgun (WGS) entry which is preliminary data.</text>
</comment>
<proteinExistence type="predicted"/>
<protein>
    <recommendedName>
        <fullName evidence="2">Protein kinase domain-containing protein</fullName>
    </recommendedName>
</protein>
<dbReference type="SMART" id="SM00220">
    <property type="entry name" value="S_TKc"/>
    <property type="match status" value="1"/>
</dbReference>
<dbReference type="PANTHER" id="PTHR33112:SF10">
    <property type="entry name" value="TOL"/>
    <property type="match status" value="1"/>
</dbReference>
<feature type="compositionally biased region" description="Low complexity" evidence="1">
    <location>
        <begin position="934"/>
        <end position="948"/>
    </location>
</feature>
<dbReference type="Pfam" id="PF00069">
    <property type="entry name" value="Pkinase"/>
    <property type="match status" value="1"/>
</dbReference>
<evidence type="ECO:0000259" key="2">
    <source>
        <dbReference type="PROSITE" id="PS50011"/>
    </source>
</evidence>
<organism evidence="3 4">
    <name type="scientific">Rhypophila decipiens</name>
    <dbReference type="NCBI Taxonomy" id="261697"/>
    <lineage>
        <taxon>Eukaryota</taxon>
        <taxon>Fungi</taxon>
        <taxon>Dikarya</taxon>
        <taxon>Ascomycota</taxon>
        <taxon>Pezizomycotina</taxon>
        <taxon>Sordariomycetes</taxon>
        <taxon>Sordariomycetidae</taxon>
        <taxon>Sordariales</taxon>
        <taxon>Naviculisporaceae</taxon>
        <taxon>Rhypophila</taxon>
    </lineage>
</organism>
<dbReference type="Proteomes" id="UP001301769">
    <property type="component" value="Unassembled WGS sequence"/>
</dbReference>
<keyword evidence="4" id="KW-1185">Reference proteome</keyword>
<dbReference type="InterPro" id="IPR000719">
    <property type="entry name" value="Prot_kinase_dom"/>
</dbReference>
<dbReference type="InterPro" id="IPR011009">
    <property type="entry name" value="Kinase-like_dom_sf"/>
</dbReference>
<feature type="compositionally biased region" description="Polar residues" evidence="1">
    <location>
        <begin position="776"/>
        <end position="789"/>
    </location>
</feature>
<dbReference type="SUPFAM" id="SSF56112">
    <property type="entry name" value="Protein kinase-like (PK-like)"/>
    <property type="match status" value="1"/>
</dbReference>
<feature type="compositionally biased region" description="Acidic residues" evidence="1">
    <location>
        <begin position="715"/>
        <end position="724"/>
    </location>
</feature>
<dbReference type="GO" id="GO:0005524">
    <property type="term" value="F:ATP binding"/>
    <property type="evidence" value="ECO:0007669"/>
    <property type="project" value="InterPro"/>
</dbReference>
<gene>
    <name evidence="3" type="ORF">QBC37DRAFT_483945</name>
</gene>
<sequence length="1688" mass="187532">MDLKEVVEALELELQEEYGWVPGCDVEKRLDRELDESMATCIPQGGDDLSQELDSSIKALYDQAVQSTRQTLKAMKPLDDQDLHDFCALHDISMALQHWEDDISRSHSHGKTNPLLNVEHEGANFGNVVKTLRKSFKVIINTQEQLQKNLSENSNLAKPSRRDLISNLDGQMSVLKNVITPLRILSDKNRGVGPAARIAMEVKDIRKKLQQTKPSVSIHQRSATSEFDAPQDFIPDGVVMEIINPSKRDDLVAELRAEDSPERQELVDYIIENGNLLFAISASMIPEVDNVILAMQSFQVNDIDDTYIPFLTREELRLRGSTAEKKVPLEELDMKFWEGPRSRSFRSIQWQFCVPQFSAGEICNDLHQNTILPFIKKSTEPKHGGFGEVYKVKIHERHINDPNRLLDELPEYYAVKLIKPSAANKHLLGQFWTKEASNLRDMMERKIKNVVQFITAFRRETESEREASNWDHYIVCEWADGGSVRDVWKRHPSPSLTSELVSEVTFQLLGLAEALVAAHYPDGARTLIRHGDLKPDNILCFLGGEGSIVGTLKIGDWGLARQKNFATRQQIQPSSLLVDTVRYTAPESLTGILIDGKVHKDRKSRLQDTWAMGCITLEFIMWMLYGLKYVDDFQAKVDDSNHRAYWEEDRSKGLRADEKEAGVARLVRQEMEKIANDPRCGSDPEANAIASLLHLVKTRLLVVTLPKGLGHIDMVPDDDKDDSELLSPISPHHQSSGPIRRSTMYGDDETIAGTPDTDSRSLAPSTRRSSLDVGQRSESSSNEKSQGTEAVSAVDSEHIPSDLRIIVGLHEDNEEGEEPPLLPAVPHEQDILQGQIDMTARARSVEFRERLAIITQRGEESDSYWLLDRTSVGRTPTNNPTQAGKELPKDLPPTANTDSGYGTGNSGSGSLESSKAPAITYSSSAKLVGSSRTQSNQRGSSEGQSSGGFLAPQKERNLVGTAHLSKQDYTFPVLDKDWNFHVDNSFAAAVFSAVKDQSLSGFPNITSSRESAELCQECEALRVWEPGFSIQYSTDGLRTRAPSCDLCKMFWDVCVKREASGLPTARFVKEESWLKLNGSGPPVLSLLRDPYVDGPTNLQLGLPVRPLPGSSAHFTIMRQWLEVCQNAHNHPPEPLGMLPTRLLDVGQVGDKNVLLRERKDPDFVRDQYIALSHPWGKPPHFCTFQSNIASHKKGISLDSLPPVFQDAVITTRDLGIRYLWIDSICIIQGPAGDFQEEARRMEQVFSAAVCVLAASSATGQYHGWLSRTYVDTSQNSFVSLRYSTSTTDQSSPRSIYITPIIDNFAADVLESPLNRRGWVLQERALARRTIYFTKTQTYFECGDGVRCSTMTKMTNSLAVLLGDTAFPQVMMSASKGERILRYQDFYRNYSRLGLTRDHDRPVAIAGLQSRLLKAFGTEGGFGIFDEGPFLRGHLGRSLLWVRGDDVEALEEIDFPVTLGTITLSSRAQDDNASTSRDLPGPPPSWSWMAYNGGIDYLDLEFDGIDWEGGISSPWTRPGWGIAPTKPGIFGSDGIHGAGCAVLSAMARSFDFQLEIPRTGGELADRISTVEIGGGSELGTTGRIIFDNPSLARDYLSDGVRLKCVVLGRTSWSASSRTREGAGSRTAYVIVVVPWLWKTGSLPAGATDEGKGSDEAATGRRRFFWKRIGAGYLPSRSISVAAPVRVEII</sequence>
<evidence type="ECO:0000313" key="3">
    <source>
        <dbReference type="EMBL" id="KAK4212327.1"/>
    </source>
</evidence>
<feature type="region of interest" description="Disordered" evidence="1">
    <location>
        <begin position="871"/>
        <end position="951"/>
    </location>
</feature>
<feature type="domain" description="Protein kinase" evidence="2">
    <location>
        <begin position="375"/>
        <end position="701"/>
    </location>
</feature>
<name>A0AAN6Y924_9PEZI</name>
<evidence type="ECO:0000256" key="1">
    <source>
        <dbReference type="SAM" id="MobiDB-lite"/>
    </source>
</evidence>
<feature type="compositionally biased region" description="Polar residues" evidence="1">
    <location>
        <begin position="920"/>
        <end position="933"/>
    </location>
</feature>
<dbReference type="CDD" id="cd00180">
    <property type="entry name" value="PKc"/>
    <property type="match status" value="1"/>
</dbReference>